<gene>
    <name evidence="1" type="ORF">NCTC10376_00005</name>
    <name evidence="2" type="ORF">NCTC10376_03893</name>
    <name evidence="3" type="ORF">NCTC10376_04170</name>
</gene>
<proteinExistence type="predicted"/>
<sequence length="140" mass="16282">MGFISNLFSGIFSNKPTNYDQLTLLRFSEWMELYNDKNPFNQSSMATSLMVQAINLLVENVDNEYSILYSFMRNKKVTSKKIFDEIFVPFIVNSKKNAQKEDHSSLMNMQARAAASFIIGNIYDSDPNFLFDLNDFYSKY</sequence>
<dbReference type="EMBL" id="UGTW01000001">
    <property type="protein sequence ID" value="SUC17940.1"/>
    <property type="molecule type" value="Genomic_DNA"/>
</dbReference>
<evidence type="ECO:0000313" key="2">
    <source>
        <dbReference type="EMBL" id="SUC17940.1"/>
    </source>
</evidence>
<dbReference type="Proteomes" id="UP000254331">
    <property type="component" value="Unassembled WGS sequence"/>
</dbReference>
<name>A0A379F3J3_PROVU</name>
<dbReference type="EMBL" id="UGTW01000005">
    <property type="protein sequence ID" value="SUD29940.1"/>
    <property type="molecule type" value="Genomic_DNA"/>
</dbReference>
<organism evidence="1 4">
    <name type="scientific">Proteus vulgaris</name>
    <dbReference type="NCBI Taxonomy" id="585"/>
    <lineage>
        <taxon>Bacteria</taxon>
        <taxon>Pseudomonadati</taxon>
        <taxon>Pseudomonadota</taxon>
        <taxon>Gammaproteobacteria</taxon>
        <taxon>Enterobacterales</taxon>
        <taxon>Morganellaceae</taxon>
        <taxon>Proteus</taxon>
    </lineage>
</organism>
<protein>
    <submittedName>
        <fullName evidence="1">Uncharacterized protein</fullName>
    </submittedName>
</protein>
<dbReference type="RefSeq" id="WP_036972003.1">
    <property type="nucleotide sequence ID" value="NZ_UGTW01000001.1"/>
</dbReference>
<evidence type="ECO:0000313" key="3">
    <source>
        <dbReference type="EMBL" id="SUD29940.1"/>
    </source>
</evidence>
<evidence type="ECO:0000313" key="1">
    <source>
        <dbReference type="EMBL" id="SUC14208.1"/>
    </source>
</evidence>
<dbReference type="AlphaFoldDB" id="A0A379F3J3"/>
<dbReference type="EMBL" id="UGTW01000001">
    <property type="protein sequence ID" value="SUC14208.1"/>
    <property type="molecule type" value="Genomic_DNA"/>
</dbReference>
<accession>A0A379F3J3</accession>
<reference evidence="1 4" key="1">
    <citation type="submission" date="2018-06" db="EMBL/GenBank/DDBJ databases">
        <authorList>
            <consortium name="Pathogen Informatics"/>
            <person name="Doyle S."/>
        </authorList>
    </citation>
    <scope>NUCLEOTIDE SEQUENCE [LARGE SCALE GENOMIC DNA]</scope>
    <source>
        <strain evidence="1 4">NCTC10376</strain>
    </source>
</reference>
<evidence type="ECO:0000313" key="4">
    <source>
        <dbReference type="Proteomes" id="UP000254331"/>
    </source>
</evidence>